<feature type="coiled-coil region" evidence="4">
    <location>
        <begin position="98"/>
        <end position="125"/>
    </location>
</feature>
<name>A0A165X105_9BACI</name>
<dbReference type="Proteomes" id="UP000076476">
    <property type="component" value="Unassembled WGS sequence"/>
</dbReference>
<keyword evidence="4" id="KW-0175">Coiled coil</keyword>
<proteinExistence type="predicted"/>
<evidence type="ECO:0000313" key="7">
    <source>
        <dbReference type="EMBL" id="KZN95501.1"/>
    </source>
</evidence>
<dbReference type="InterPro" id="IPR000524">
    <property type="entry name" value="Tscrpt_reg_HTH_GntR"/>
</dbReference>
<evidence type="ECO:0000259" key="5">
    <source>
        <dbReference type="PROSITE" id="PS50949"/>
    </source>
</evidence>
<dbReference type="Pfam" id="PF07729">
    <property type="entry name" value="FCD"/>
    <property type="match status" value="1"/>
</dbReference>
<evidence type="ECO:0000313" key="6">
    <source>
        <dbReference type="EMBL" id="ASS88960.1"/>
    </source>
</evidence>
<evidence type="ECO:0000256" key="2">
    <source>
        <dbReference type="ARBA" id="ARBA00023125"/>
    </source>
</evidence>
<evidence type="ECO:0000313" key="9">
    <source>
        <dbReference type="Proteomes" id="UP000214606"/>
    </source>
</evidence>
<reference evidence="7 8" key="1">
    <citation type="submission" date="2016-04" db="EMBL/GenBank/DDBJ databases">
        <title>Draft genome sequence of Aeribacillus pallidus 8m3 from petroleum reservoir.</title>
        <authorList>
            <person name="Poltaraus A.B."/>
            <person name="Nazina T.N."/>
            <person name="Tourova T.P."/>
            <person name="Malakho S.M."/>
            <person name="Korshunova A.V."/>
            <person name="Sokolova D.S."/>
        </authorList>
    </citation>
    <scope>NUCLEOTIDE SEQUENCE [LARGE SCALE GENOMIC DNA]</scope>
    <source>
        <strain evidence="7 8">8m3</strain>
    </source>
</reference>
<dbReference type="InterPro" id="IPR011711">
    <property type="entry name" value="GntR_C"/>
</dbReference>
<feature type="domain" description="HTH gntR-type" evidence="5">
    <location>
        <begin position="6"/>
        <end position="73"/>
    </location>
</feature>
<dbReference type="SMART" id="SM00345">
    <property type="entry name" value="HTH_GNTR"/>
    <property type="match status" value="1"/>
</dbReference>
<evidence type="ECO:0000256" key="1">
    <source>
        <dbReference type="ARBA" id="ARBA00023015"/>
    </source>
</evidence>
<dbReference type="SUPFAM" id="SSF46785">
    <property type="entry name" value="Winged helix' DNA-binding domain"/>
    <property type="match status" value="1"/>
</dbReference>
<protein>
    <submittedName>
        <fullName evidence="7">GntR family transcriptional regulator</fullName>
    </submittedName>
</protein>
<evidence type="ECO:0000256" key="3">
    <source>
        <dbReference type="ARBA" id="ARBA00023163"/>
    </source>
</evidence>
<dbReference type="InterPro" id="IPR008920">
    <property type="entry name" value="TF_FadR/GntR_C"/>
</dbReference>
<dbReference type="EMBL" id="CP017703">
    <property type="protein sequence ID" value="ASS88960.1"/>
    <property type="molecule type" value="Genomic_DNA"/>
</dbReference>
<dbReference type="Proteomes" id="UP000214606">
    <property type="component" value="Chromosome"/>
</dbReference>
<evidence type="ECO:0000313" key="8">
    <source>
        <dbReference type="Proteomes" id="UP000076476"/>
    </source>
</evidence>
<dbReference type="GO" id="GO:0003677">
    <property type="term" value="F:DNA binding"/>
    <property type="evidence" value="ECO:0007669"/>
    <property type="project" value="UniProtKB-KW"/>
</dbReference>
<dbReference type="InterPro" id="IPR036390">
    <property type="entry name" value="WH_DNA-bd_sf"/>
</dbReference>
<dbReference type="KEGG" id="apak:AP3564_00620"/>
<dbReference type="Gene3D" id="1.20.120.530">
    <property type="entry name" value="GntR ligand-binding domain-like"/>
    <property type="match status" value="1"/>
</dbReference>
<dbReference type="PANTHER" id="PTHR43537">
    <property type="entry name" value="TRANSCRIPTIONAL REGULATOR, GNTR FAMILY"/>
    <property type="match status" value="1"/>
</dbReference>
<keyword evidence="8" id="KW-1185">Reference proteome</keyword>
<dbReference type="OrthoDB" id="114741at2"/>
<accession>A0A163XG52</accession>
<dbReference type="Pfam" id="PF00392">
    <property type="entry name" value="GntR"/>
    <property type="match status" value="1"/>
</dbReference>
<dbReference type="SMART" id="SM00895">
    <property type="entry name" value="FCD"/>
    <property type="match status" value="1"/>
</dbReference>
<keyword evidence="2" id="KW-0238">DNA-binding</keyword>
<dbReference type="PANTHER" id="PTHR43537:SF24">
    <property type="entry name" value="GLUCONATE OPERON TRANSCRIPTIONAL REPRESSOR"/>
    <property type="match status" value="1"/>
</dbReference>
<dbReference type="AlphaFoldDB" id="A0A165X105"/>
<dbReference type="PROSITE" id="PS50949">
    <property type="entry name" value="HTH_GNTR"/>
    <property type="match status" value="1"/>
</dbReference>
<keyword evidence="1" id="KW-0805">Transcription regulation</keyword>
<dbReference type="STRING" id="33936.AZI98_13755"/>
<dbReference type="SUPFAM" id="SSF48008">
    <property type="entry name" value="GntR ligand-binding domain-like"/>
    <property type="match status" value="1"/>
</dbReference>
<reference evidence="6 9" key="2">
    <citation type="submission" date="2016-10" db="EMBL/GenBank/DDBJ databases">
        <title>The whole genome sequencing and assembly of Aeribacillus pallidus KCTC3564 strain.</title>
        <authorList>
            <person name="Lee Y.-J."/>
            <person name="Park M.-K."/>
            <person name="Yi H."/>
            <person name="Bahn Y.-S."/>
            <person name="Kim J.F."/>
            <person name="Lee D.-W."/>
        </authorList>
    </citation>
    <scope>NUCLEOTIDE SEQUENCE [LARGE SCALE GENOMIC DNA]</scope>
    <source>
        <strain evidence="6 9">KCTC3564</strain>
    </source>
</reference>
<dbReference type="CDD" id="cd07377">
    <property type="entry name" value="WHTH_GntR"/>
    <property type="match status" value="1"/>
</dbReference>
<accession>A0A165X105</accession>
<evidence type="ECO:0000256" key="4">
    <source>
        <dbReference type="SAM" id="Coils"/>
    </source>
</evidence>
<dbReference type="Gene3D" id="1.10.10.10">
    <property type="entry name" value="Winged helix-like DNA-binding domain superfamily/Winged helix DNA-binding domain"/>
    <property type="match status" value="1"/>
</dbReference>
<dbReference type="InterPro" id="IPR036388">
    <property type="entry name" value="WH-like_DNA-bd_sf"/>
</dbReference>
<dbReference type="GeneID" id="301127666"/>
<gene>
    <name evidence="6" type="ORF">AP3564_00620</name>
    <name evidence="7" type="ORF">AZI98_13755</name>
</gene>
<dbReference type="GO" id="GO:0003700">
    <property type="term" value="F:DNA-binding transcription factor activity"/>
    <property type="evidence" value="ECO:0007669"/>
    <property type="project" value="InterPro"/>
</dbReference>
<dbReference type="RefSeq" id="WP_063388846.1">
    <property type="nucleotide sequence ID" value="NZ_CP017703.1"/>
</dbReference>
<organism evidence="7 8">
    <name type="scientific">Aeribacillus pallidus</name>
    <dbReference type="NCBI Taxonomy" id="33936"/>
    <lineage>
        <taxon>Bacteria</taxon>
        <taxon>Bacillati</taxon>
        <taxon>Bacillota</taxon>
        <taxon>Bacilli</taxon>
        <taxon>Bacillales</taxon>
        <taxon>Bacillaceae</taxon>
        <taxon>Aeribacillus</taxon>
    </lineage>
</organism>
<sequence>MEQKVKNKTQIAYDYILSRIENGAYGPGYRIVIDQIAKELNLSSIPVREAIRQLEAEGLIQYKPYSGAVVSNINEKEYLQTISVLAVLEGYATVLSSNIIKEETIKKLEELNEKMKQSLQDFELEQFSELNYQFHTLIYENCGNNFLEEQIKQIWQRMKRIRTYGFTLVPKRSKESIKEHEEIIRLLREKAPPNQIEEFVRQHKLNTAEAFRNRQKFS</sequence>
<keyword evidence="3" id="KW-0804">Transcription</keyword>
<dbReference type="EMBL" id="LWBR01000048">
    <property type="protein sequence ID" value="KZN95501.1"/>
    <property type="molecule type" value="Genomic_DNA"/>
</dbReference>